<organism evidence="18 19">
    <name type="scientific">Pseudoscardovia radai</name>
    <dbReference type="NCBI Taxonomy" id="987066"/>
    <lineage>
        <taxon>Bacteria</taxon>
        <taxon>Bacillati</taxon>
        <taxon>Actinomycetota</taxon>
        <taxon>Actinomycetes</taxon>
        <taxon>Bifidobacteriales</taxon>
        <taxon>Bifidobacteriaceae</taxon>
        <taxon>Pseudoscardovia</taxon>
    </lineage>
</organism>
<dbReference type="GO" id="GO:0004478">
    <property type="term" value="F:methionine adenosyltransferase activity"/>
    <property type="evidence" value="ECO:0007669"/>
    <property type="project" value="UniProtKB-UniRule"/>
</dbReference>
<dbReference type="GO" id="GO:0006730">
    <property type="term" value="P:one-carbon metabolic process"/>
    <property type="evidence" value="ECO:0007669"/>
    <property type="project" value="UniProtKB-KW"/>
</dbReference>
<name>A0A261EZR7_9BIFI</name>
<dbReference type="PROSITE" id="PS00377">
    <property type="entry name" value="ADOMET_SYNTHASE_2"/>
    <property type="match status" value="1"/>
</dbReference>
<evidence type="ECO:0000256" key="6">
    <source>
        <dbReference type="ARBA" id="ARBA00022563"/>
    </source>
</evidence>
<dbReference type="SUPFAM" id="SSF55973">
    <property type="entry name" value="S-adenosylmethionine synthetase"/>
    <property type="match status" value="3"/>
</dbReference>
<comment type="cofactor">
    <cofactor evidence="2">
        <name>K(+)</name>
        <dbReference type="ChEBI" id="CHEBI:29103"/>
    </cofactor>
</comment>
<evidence type="ECO:0000259" key="17">
    <source>
        <dbReference type="Pfam" id="PF02773"/>
    </source>
</evidence>
<feature type="domain" description="S-adenosylmethionine synthetase N-terminal" evidence="15">
    <location>
        <begin position="4"/>
        <end position="95"/>
    </location>
</feature>
<keyword evidence="9" id="KW-0547">Nucleotide-binding</keyword>
<sequence length="427" mass="46152">MSRYLVSESVTEGHPDKVADKISDAIVDAYLAKDPDSRVAVETVVKEGLVALEGEISAPVTLNHSEIARNAIAEIGYTDAESGIDPNGAGIINNVWPRDFDSNVGSWGQENADSEEEKQQLFDTFVGDQGLVVGYATDETSEYLPLPYVAATKLAERLAYVRKHGIIPELRPDGKTETIVEYTEDLSKPLSFKAVLISTQHSPEITVEEVRQRVHDEVLVPVLDQFGLDYSNATIVINKTPFVHGGPHSDAGLTGRKIVVDTYGSIGSHGGGAFSGKDPHKADRSEAYAARWAAKNIVAAGLARRVQVTLGFILGQGAPASIDVETYGTESVPRPLIQKAVESVFDFRLLSIIEQLDLERPIYYKTAAYGHFGRNDPDFTWERLDKVQALRDAVLEAAREEGAEVTLPAAKAAGAPVAEAQRVGATA</sequence>
<dbReference type="Pfam" id="PF02773">
    <property type="entry name" value="S-AdoMet_synt_C"/>
    <property type="match status" value="1"/>
</dbReference>
<dbReference type="InterPro" id="IPR022629">
    <property type="entry name" value="S-AdoMet_synt_central"/>
</dbReference>
<feature type="domain" description="S-adenosylmethionine synthetase central" evidence="16">
    <location>
        <begin position="126"/>
        <end position="240"/>
    </location>
</feature>
<dbReference type="UniPathway" id="UPA00315">
    <property type="reaction ID" value="UER00080"/>
</dbReference>
<dbReference type="AlphaFoldDB" id="A0A261EZR7"/>
<reference evidence="18 19" key="1">
    <citation type="journal article" date="2017" name="BMC Genomics">
        <title>Comparative genomic and phylogenomic analyses of the Bifidobacteriaceae family.</title>
        <authorList>
            <person name="Lugli G.A."/>
            <person name="Milani C."/>
            <person name="Turroni F."/>
            <person name="Duranti S."/>
            <person name="Mancabelli L."/>
            <person name="Mangifesta M."/>
            <person name="Ferrario C."/>
            <person name="Modesto M."/>
            <person name="Mattarelli P."/>
            <person name="Jiri K."/>
            <person name="van Sinderen D."/>
            <person name="Ventura M."/>
        </authorList>
    </citation>
    <scope>NUCLEOTIDE SEQUENCE [LARGE SCALE GENOMIC DNA]</scope>
    <source>
        <strain evidence="18 19">DSM 24742</strain>
    </source>
</reference>
<dbReference type="PANTHER" id="PTHR11964">
    <property type="entry name" value="S-ADENOSYLMETHIONINE SYNTHETASE"/>
    <property type="match status" value="1"/>
</dbReference>
<comment type="pathway">
    <text evidence="3">Amino-acid biosynthesis; S-adenosyl-L-methionine biosynthesis; S-adenosyl-L-methionine from L-methionine: step 1/1.</text>
</comment>
<evidence type="ECO:0000256" key="9">
    <source>
        <dbReference type="ARBA" id="ARBA00022741"/>
    </source>
</evidence>
<feature type="domain" description="S-adenosylmethionine synthetase C-terminal" evidence="17">
    <location>
        <begin position="245"/>
        <end position="383"/>
    </location>
</feature>
<comment type="similarity">
    <text evidence="4 14">Belongs to the AdoMet synthase family.</text>
</comment>
<dbReference type="InterPro" id="IPR002133">
    <property type="entry name" value="S-AdoMet_synthetase"/>
</dbReference>
<protein>
    <recommendedName>
        <fullName evidence="5 13">Methionine adenosyltransferase</fullName>
        <ecNumber evidence="5 13">2.5.1.6</ecNumber>
    </recommendedName>
</protein>
<dbReference type="Pfam" id="PF00438">
    <property type="entry name" value="S-AdoMet_synt_N"/>
    <property type="match status" value="1"/>
</dbReference>
<dbReference type="GO" id="GO:0046872">
    <property type="term" value="F:metal ion binding"/>
    <property type="evidence" value="ECO:0007669"/>
    <property type="project" value="UniProtKB-KW"/>
</dbReference>
<evidence type="ECO:0000259" key="15">
    <source>
        <dbReference type="Pfam" id="PF00438"/>
    </source>
</evidence>
<keyword evidence="7" id="KW-0808">Transferase</keyword>
<keyword evidence="12" id="KW-0630">Potassium</keyword>
<evidence type="ECO:0000256" key="13">
    <source>
        <dbReference type="NCBIfam" id="TIGR01034"/>
    </source>
</evidence>
<dbReference type="InterPro" id="IPR022630">
    <property type="entry name" value="S-AdoMet_synt_C"/>
</dbReference>
<evidence type="ECO:0000256" key="7">
    <source>
        <dbReference type="ARBA" id="ARBA00022679"/>
    </source>
</evidence>
<evidence type="ECO:0000256" key="14">
    <source>
        <dbReference type="RuleBase" id="RU004462"/>
    </source>
</evidence>
<dbReference type="EMBL" id="MWWR01000004">
    <property type="protein sequence ID" value="OZG52364.1"/>
    <property type="molecule type" value="Genomic_DNA"/>
</dbReference>
<dbReference type="RefSeq" id="WP_094660387.1">
    <property type="nucleotide sequence ID" value="NZ_JBKZBO010000023.1"/>
</dbReference>
<dbReference type="Gene3D" id="3.30.300.10">
    <property type="match status" value="3"/>
</dbReference>
<evidence type="ECO:0000259" key="16">
    <source>
        <dbReference type="Pfam" id="PF02772"/>
    </source>
</evidence>
<evidence type="ECO:0000256" key="12">
    <source>
        <dbReference type="ARBA" id="ARBA00022958"/>
    </source>
</evidence>
<dbReference type="EC" id="2.5.1.6" evidence="5 13"/>
<keyword evidence="19" id="KW-1185">Reference proteome</keyword>
<evidence type="ECO:0000256" key="4">
    <source>
        <dbReference type="ARBA" id="ARBA00009685"/>
    </source>
</evidence>
<dbReference type="CDD" id="cd18079">
    <property type="entry name" value="S-AdoMet_synt"/>
    <property type="match status" value="1"/>
</dbReference>
<evidence type="ECO:0000313" key="18">
    <source>
        <dbReference type="EMBL" id="OZG52364.1"/>
    </source>
</evidence>
<keyword evidence="6" id="KW-0554">One-carbon metabolism</keyword>
<dbReference type="Pfam" id="PF02772">
    <property type="entry name" value="S-AdoMet_synt_M"/>
    <property type="match status" value="1"/>
</dbReference>
<gene>
    <name evidence="18" type="ORF">PSRA_0553</name>
</gene>
<evidence type="ECO:0000256" key="10">
    <source>
        <dbReference type="ARBA" id="ARBA00022840"/>
    </source>
</evidence>
<keyword evidence="10" id="KW-0067">ATP-binding</keyword>
<evidence type="ECO:0000256" key="11">
    <source>
        <dbReference type="ARBA" id="ARBA00022842"/>
    </source>
</evidence>
<accession>A0A261EZR7</accession>
<evidence type="ECO:0000256" key="3">
    <source>
        <dbReference type="ARBA" id="ARBA00005224"/>
    </source>
</evidence>
<dbReference type="InterPro" id="IPR022631">
    <property type="entry name" value="ADOMET_SYNTHASE_CS"/>
</dbReference>
<keyword evidence="11" id="KW-0460">Magnesium</keyword>
<comment type="caution">
    <text evidence="18">The sequence shown here is derived from an EMBL/GenBank/DDBJ whole genome shotgun (WGS) entry which is preliminary data.</text>
</comment>
<evidence type="ECO:0000313" key="19">
    <source>
        <dbReference type="Proteomes" id="UP000216725"/>
    </source>
</evidence>
<keyword evidence="8" id="KW-0479">Metal-binding</keyword>
<comment type="cofactor">
    <cofactor evidence="1">
        <name>Mg(2+)</name>
        <dbReference type="ChEBI" id="CHEBI:18420"/>
    </cofactor>
</comment>
<dbReference type="NCBIfam" id="TIGR01034">
    <property type="entry name" value="metK"/>
    <property type="match status" value="1"/>
</dbReference>
<proteinExistence type="inferred from homology"/>
<dbReference type="InterPro" id="IPR022628">
    <property type="entry name" value="S-AdoMet_synt_N"/>
</dbReference>
<evidence type="ECO:0000256" key="5">
    <source>
        <dbReference type="ARBA" id="ARBA00012828"/>
    </source>
</evidence>
<evidence type="ECO:0000256" key="1">
    <source>
        <dbReference type="ARBA" id="ARBA00001946"/>
    </source>
</evidence>
<dbReference type="InterPro" id="IPR022636">
    <property type="entry name" value="S-AdoMet_synthetase_sfam"/>
</dbReference>
<evidence type="ECO:0000256" key="8">
    <source>
        <dbReference type="ARBA" id="ARBA00022723"/>
    </source>
</evidence>
<dbReference type="Proteomes" id="UP000216725">
    <property type="component" value="Unassembled WGS sequence"/>
</dbReference>
<dbReference type="GO" id="GO:0006556">
    <property type="term" value="P:S-adenosylmethionine biosynthetic process"/>
    <property type="evidence" value="ECO:0007669"/>
    <property type="project" value="UniProtKB-UniRule"/>
</dbReference>
<dbReference type="PIRSF" id="PIRSF000497">
    <property type="entry name" value="MAT"/>
    <property type="match status" value="1"/>
</dbReference>
<dbReference type="OrthoDB" id="9801686at2"/>
<dbReference type="GO" id="GO:0005524">
    <property type="term" value="F:ATP binding"/>
    <property type="evidence" value="ECO:0007669"/>
    <property type="project" value="UniProtKB-KW"/>
</dbReference>
<evidence type="ECO:0000256" key="2">
    <source>
        <dbReference type="ARBA" id="ARBA00001958"/>
    </source>
</evidence>